<sequence>MATRPLHQPRFLATCTHMTMVRVYSYILRCDSCGNCGPFGWLYCCSQDSEEILRDSIASGNEVAFDDLGKQLVAAVQSRERGPEKRAENAASFLEEMPTTYISKTYTSAQLLIIFNQRKHLGDVLRRESVRKNANTVKESSTSDLGEYLDQTSKPWVPSRKEECQYKICPYCRPAGADRSYISMDGVAEGDIPATAAAGYGFHLFGQRPICCPKLVSNLGKRLLSTSAAASSTTSTTSTTSSSSEDYDGSQDNTETRLAAQMALQLGLSLDQDPTLISPQPAQQLHLPRSPGSPNLAAQAGHRQSVDGDTSIQDSTDASITLPSAAGIDLGKEATEMEEHENEEGRFSAKPLEVQNGVAVLEESVEMHVPDVVTQS</sequence>
<reference evidence="2" key="2">
    <citation type="submission" date="2020-11" db="EMBL/GenBank/DDBJ databases">
        <title>Whole genome sequencing of Colletotrichum sp.</title>
        <authorList>
            <person name="Li H."/>
        </authorList>
    </citation>
    <scope>NUCLEOTIDE SEQUENCE</scope>
    <source>
        <strain evidence="2">CkLH20</strain>
    </source>
</reference>
<keyword evidence="3" id="KW-1185">Reference proteome</keyword>
<proteinExistence type="predicted"/>
<dbReference type="OrthoDB" id="4776522at2759"/>
<feature type="compositionally biased region" description="Polar residues" evidence="1">
    <location>
        <begin position="307"/>
        <end position="322"/>
    </location>
</feature>
<feature type="region of interest" description="Disordered" evidence="1">
    <location>
        <begin position="272"/>
        <end position="326"/>
    </location>
</feature>
<feature type="region of interest" description="Disordered" evidence="1">
    <location>
        <begin position="332"/>
        <end position="351"/>
    </location>
</feature>
<reference evidence="2" key="1">
    <citation type="submission" date="2020-03" db="EMBL/GenBank/DDBJ databases">
        <authorList>
            <person name="He L."/>
        </authorList>
    </citation>
    <scope>NUCLEOTIDE SEQUENCE</scope>
    <source>
        <strain evidence="2">CkLH20</strain>
    </source>
</reference>
<comment type="caution">
    <text evidence="2">The sequence shown here is derived from an EMBL/GenBank/DDBJ whole genome shotgun (WGS) entry which is preliminary data.</text>
</comment>
<accession>A0A9P6I5Z3</accession>
<evidence type="ECO:0000313" key="2">
    <source>
        <dbReference type="EMBL" id="KAF9877913.1"/>
    </source>
</evidence>
<gene>
    <name evidence="2" type="ORF">CkaCkLH20_04489</name>
</gene>
<feature type="compositionally biased region" description="Low complexity" evidence="1">
    <location>
        <begin position="226"/>
        <end position="244"/>
    </location>
</feature>
<organism evidence="2 3">
    <name type="scientific">Colletotrichum karsti</name>
    <dbReference type="NCBI Taxonomy" id="1095194"/>
    <lineage>
        <taxon>Eukaryota</taxon>
        <taxon>Fungi</taxon>
        <taxon>Dikarya</taxon>
        <taxon>Ascomycota</taxon>
        <taxon>Pezizomycotina</taxon>
        <taxon>Sordariomycetes</taxon>
        <taxon>Hypocreomycetidae</taxon>
        <taxon>Glomerellales</taxon>
        <taxon>Glomerellaceae</taxon>
        <taxon>Colletotrichum</taxon>
        <taxon>Colletotrichum boninense species complex</taxon>
    </lineage>
</organism>
<dbReference type="Proteomes" id="UP000781932">
    <property type="component" value="Unassembled WGS sequence"/>
</dbReference>
<dbReference type="EMBL" id="JAATWM020000012">
    <property type="protein sequence ID" value="KAF9877913.1"/>
    <property type="molecule type" value="Genomic_DNA"/>
</dbReference>
<evidence type="ECO:0000313" key="3">
    <source>
        <dbReference type="Proteomes" id="UP000781932"/>
    </source>
</evidence>
<name>A0A9P6I5Z3_9PEZI</name>
<dbReference type="GeneID" id="62160282"/>
<dbReference type="AlphaFoldDB" id="A0A9P6I5Z3"/>
<dbReference type="RefSeq" id="XP_038747374.1">
    <property type="nucleotide sequence ID" value="XM_038887208.1"/>
</dbReference>
<protein>
    <submittedName>
        <fullName evidence="2">Uncharacterized protein</fullName>
    </submittedName>
</protein>
<feature type="compositionally biased region" description="Basic and acidic residues" evidence="1">
    <location>
        <begin position="332"/>
        <end position="347"/>
    </location>
</feature>
<evidence type="ECO:0000256" key="1">
    <source>
        <dbReference type="SAM" id="MobiDB-lite"/>
    </source>
</evidence>
<feature type="region of interest" description="Disordered" evidence="1">
    <location>
        <begin position="226"/>
        <end position="253"/>
    </location>
</feature>